<organism evidence="1 2">
    <name type="scientific">Hymenobacter algoricola</name>
    <dbReference type="NCBI Taxonomy" id="486267"/>
    <lineage>
        <taxon>Bacteria</taxon>
        <taxon>Pseudomonadati</taxon>
        <taxon>Bacteroidota</taxon>
        <taxon>Cytophagia</taxon>
        <taxon>Cytophagales</taxon>
        <taxon>Hymenobacteraceae</taxon>
        <taxon>Hymenobacter</taxon>
    </lineage>
</organism>
<comment type="caution">
    <text evidence="1">The sequence shown here is derived from an EMBL/GenBank/DDBJ whole genome shotgun (WGS) entry which is preliminary data.</text>
</comment>
<name>A0ABP7MXZ5_9BACT</name>
<accession>A0ABP7MXZ5</accession>
<reference evidence="2" key="1">
    <citation type="journal article" date="2019" name="Int. J. Syst. Evol. Microbiol.">
        <title>The Global Catalogue of Microorganisms (GCM) 10K type strain sequencing project: providing services to taxonomists for standard genome sequencing and annotation.</title>
        <authorList>
            <consortium name="The Broad Institute Genomics Platform"/>
            <consortium name="The Broad Institute Genome Sequencing Center for Infectious Disease"/>
            <person name="Wu L."/>
            <person name="Ma J."/>
        </authorList>
    </citation>
    <scope>NUCLEOTIDE SEQUENCE [LARGE SCALE GENOMIC DNA]</scope>
    <source>
        <strain evidence="2">JCM 17214</strain>
    </source>
</reference>
<protein>
    <submittedName>
        <fullName evidence="1">Uncharacterized protein</fullName>
    </submittedName>
</protein>
<dbReference type="Proteomes" id="UP001499909">
    <property type="component" value="Unassembled WGS sequence"/>
</dbReference>
<gene>
    <name evidence="1" type="ORF">GCM10022406_16430</name>
</gene>
<evidence type="ECO:0000313" key="1">
    <source>
        <dbReference type="EMBL" id="GAA3932217.1"/>
    </source>
</evidence>
<proteinExistence type="predicted"/>
<dbReference type="EMBL" id="BAABDH010000028">
    <property type="protein sequence ID" value="GAA3932217.1"/>
    <property type="molecule type" value="Genomic_DNA"/>
</dbReference>
<sequence length="69" mass="7121">MPTAVLLSISFPSDRPADLLTGRGADLYARNGSGGLVLLFATPFGCPNLVPVLRCVADGYGRLGPGFAK</sequence>
<keyword evidence="2" id="KW-1185">Reference proteome</keyword>
<evidence type="ECO:0000313" key="2">
    <source>
        <dbReference type="Proteomes" id="UP001499909"/>
    </source>
</evidence>